<evidence type="ECO:0000256" key="1">
    <source>
        <dbReference type="SAM" id="Phobius"/>
    </source>
</evidence>
<reference evidence="2 3" key="1">
    <citation type="journal article" date="2017" name="ISME J.">
        <title>Unveiling bifidobacterial biogeography across the mammalian branch of the tree of life.</title>
        <authorList>
            <person name="Milani C."/>
            <person name="Mangifesta M."/>
            <person name="Mancabelli L."/>
            <person name="Lugli G.A."/>
            <person name="James K."/>
            <person name="Duranti S."/>
            <person name="Turroni F."/>
            <person name="Ferrario C."/>
            <person name="Ossiprandi M.C."/>
            <person name="van Sinderen D."/>
            <person name="Ventura M."/>
        </authorList>
    </citation>
    <scope>NUCLEOTIDE SEQUENCE [LARGE SCALE GENOMIC DNA]</scope>
    <source>
        <strain evidence="3">Ham19E</strain>
    </source>
</reference>
<comment type="caution">
    <text evidence="2">The sequence shown here is derived from an EMBL/GenBank/DDBJ whole genome shotgun (WGS) entry which is preliminary data.</text>
</comment>
<proteinExistence type="predicted"/>
<accession>A0A2A2EGK5</accession>
<organism evidence="2 3">
    <name type="scientific">Bifidobacterium criceti</name>
    <dbReference type="NCBI Taxonomy" id="1960969"/>
    <lineage>
        <taxon>Bacteria</taxon>
        <taxon>Bacillati</taxon>
        <taxon>Actinomycetota</taxon>
        <taxon>Actinomycetes</taxon>
        <taxon>Bifidobacteriales</taxon>
        <taxon>Bifidobacteriaceae</taxon>
        <taxon>Bifidobacterium</taxon>
    </lineage>
</organism>
<protein>
    <recommendedName>
        <fullName evidence="4">Transmembrane protein</fullName>
    </recommendedName>
</protein>
<keyword evidence="1" id="KW-0812">Transmembrane</keyword>
<dbReference type="Proteomes" id="UP000218399">
    <property type="component" value="Unassembled WGS sequence"/>
</dbReference>
<dbReference type="EMBL" id="MVOH01000006">
    <property type="protein sequence ID" value="PAU68193.1"/>
    <property type="molecule type" value="Genomic_DNA"/>
</dbReference>
<gene>
    <name evidence="2" type="ORF">B1526_0378</name>
</gene>
<evidence type="ECO:0000313" key="2">
    <source>
        <dbReference type="EMBL" id="PAU68193.1"/>
    </source>
</evidence>
<evidence type="ECO:0000313" key="3">
    <source>
        <dbReference type="Proteomes" id="UP000218399"/>
    </source>
</evidence>
<dbReference type="OrthoDB" id="3240329at2"/>
<keyword evidence="3" id="KW-1185">Reference proteome</keyword>
<dbReference type="AlphaFoldDB" id="A0A2A2EGK5"/>
<name>A0A2A2EGK5_9BIFI</name>
<sequence length="178" mass="19288">MNTDADTLSSLAVQSDDLHVQPAPDVSTMLWACCGAAAVIAVVCIVCAVVLSRPRKARTPTQGAHAEGSDKRTWLARIDAVVHDHDTHRITADEAYSELAALARAFASARSGRPLATRTLRDLEHEPRTGNTDNWDALRMTIAALYPPEFADDDHPQAHSASVAQAAGWVADLVERWR</sequence>
<keyword evidence="1" id="KW-0472">Membrane</keyword>
<dbReference type="RefSeq" id="WP_095614446.1">
    <property type="nucleotide sequence ID" value="NZ_MVOH01000006.1"/>
</dbReference>
<keyword evidence="1" id="KW-1133">Transmembrane helix</keyword>
<evidence type="ECO:0008006" key="4">
    <source>
        <dbReference type="Google" id="ProtNLM"/>
    </source>
</evidence>
<feature type="transmembrane region" description="Helical" evidence="1">
    <location>
        <begin position="29"/>
        <end position="51"/>
    </location>
</feature>